<dbReference type="PANTHER" id="PTHR30189:SF1">
    <property type="entry name" value="LPS-ASSEMBLY PROTEIN LPTD"/>
    <property type="match status" value="1"/>
</dbReference>
<dbReference type="PANTHER" id="PTHR30189">
    <property type="entry name" value="LPS-ASSEMBLY PROTEIN"/>
    <property type="match status" value="1"/>
</dbReference>
<feature type="domain" description="LptD C-terminal" evidence="6">
    <location>
        <begin position="291"/>
        <end position="635"/>
    </location>
</feature>
<dbReference type="GO" id="GO:0015920">
    <property type="term" value="P:lipopolysaccharide transport"/>
    <property type="evidence" value="ECO:0007669"/>
    <property type="project" value="InterPro"/>
</dbReference>
<comment type="subcellular location">
    <subcellularLocation>
        <location evidence="4">Cell outer membrane</location>
    </subcellularLocation>
</comment>
<evidence type="ECO:0000256" key="2">
    <source>
        <dbReference type="ARBA" id="ARBA00023136"/>
    </source>
</evidence>
<reference evidence="7" key="1">
    <citation type="journal article" date="2023" name="Int. J. Mol. Sci.">
        <title>Metagenomics Revealed a New Genus 'Candidatus Thiocaldithrix dubininis' gen. nov., sp. nov. and a New Species 'Candidatus Thiothrix putei' sp. nov. in the Family Thiotrichaceae, Some Members of Which Have Traits of Both Na+- and H+-Motive Energetics.</title>
        <authorList>
            <person name="Ravin N.V."/>
            <person name="Muntyan M.S."/>
            <person name="Smolyakov D.D."/>
            <person name="Rudenko T.S."/>
            <person name="Beletsky A.V."/>
            <person name="Mardanov A.V."/>
            <person name="Grabovich M.Y."/>
        </authorList>
    </citation>
    <scope>NUCLEOTIDE SEQUENCE</scope>
    <source>
        <strain evidence="7">GKL-01</strain>
    </source>
</reference>
<evidence type="ECO:0000256" key="1">
    <source>
        <dbReference type="ARBA" id="ARBA00022729"/>
    </source>
</evidence>
<reference evidence="7" key="2">
    <citation type="submission" date="2023-04" db="EMBL/GenBank/DDBJ databases">
        <authorList>
            <person name="Beletskiy A.V."/>
            <person name="Mardanov A.V."/>
            <person name="Ravin N.V."/>
        </authorList>
    </citation>
    <scope>NUCLEOTIDE SEQUENCE</scope>
    <source>
        <strain evidence="7">GKL-01</strain>
    </source>
</reference>
<dbReference type="Gene3D" id="2.60.450.10">
    <property type="entry name" value="Lipopolysaccharide (LPS) transport protein A like domain"/>
    <property type="match status" value="1"/>
</dbReference>
<evidence type="ECO:0000256" key="3">
    <source>
        <dbReference type="ARBA" id="ARBA00023237"/>
    </source>
</evidence>
<name>A0AA95HA55_9GAMM</name>
<feature type="domain" description="Organic solvent tolerance-like N-terminal" evidence="5">
    <location>
        <begin position="83"/>
        <end position="185"/>
    </location>
</feature>
<keyword evidence="3 4" id="KW-0998">Cell outer membrane</keyword>
<keyword evidence="1 4" id="KW-0732">Signal</keyword>
<dbReference type="Pfam" id="PF04453">
    <property type="entry name" value="LptD"/>
    <property type="match status" value="1"/>
</dbReference>
<dbReference type="GO" id="GO:0009279">
    <property type="term" value="C:cell outer membrane"/>
    <property type="evidence" value="ECO:0007669"/>
    <property type="project" value="UniProtKB-SubCell"/>
</dbReference>
<dbReference type="InterPro" id="IPR020889">
    <property type="entry name" value="LipoPS_assembly_LptD"/>
</dbReference>
<organism evidence="7">
    <name type="scientific">Candidatus Thiocaldithrix dubininis</name>
    <dbReference type="NCBI Taxonomy" id="3080823"/>
    <lineage>
        <taxon>Bacteria</taxon>
        <taxon>Pseudomonadati</taxon>
        <taxon>Pseudomonadota</taxon>
        <taxon>Gammaproteobacteria</taxon>
        <taxon>Thiotrichales</taxon>
        <taxon>Thiotrichaceae</taxon>
        <taxon>Candidatus Thiocaldithrix</taxon>
    </lineage>
</organism>
<comment type="similarity">
    <text evidence="4">Belongs to the LptD family.</text>
</comment>
<dbReference type="GO" id="GO:0043165">
    <property type="term" value="P:Gram-negative-bacterium-type cell outer membrane assembly"/>
    <property type="evidence" value="ECO:0007669"/>
    <property type="project" value="UniProtKB-UniRule"/>
</dbReference>
<dbReference type="InterPro" id="IPR007543">
    <property type="entry name" value="LptD_C"/>
</dbReference>
<dbReference type="Pfam" id="PF03968">
    <property type="entry name" value="LptD_N"/>
    <property type="match status" value="1"/>
</dbReference>
<evidence type="ECO:0000259" key="6">
    <source>
        <dbReference type="Pfam" id="PF04453"/>
    </source>
</evidence>
<comment type="caution">
    <text evidence="4">Lacks conserved residue(s) required for the propagation of feature annotation.</text>
</comment>
<dbReference type="AlphaFoldDB" id="A0AA95HA55"/>
<feature type="signal peptide" evidence="4">
    <location>
        <begin position="1"/>
        <end position="24"/>
    </location>
</feature>
<comment type="subunit">
    <text evidence="4">Component of the lipopolysaccharide transport and assembly complex. Interacts with LptE and LptA.</text>
</comment>
<feature type="chain" id="PRO_5041504295" description="LPS-assembly protein LptD" evidence="4">
    <location>
        <begin position="25"/>
        <end position="727"/>
    </location>
</feature>
<accession>A0AA95HA55</accession>
<gene>
    <name evidence="4 7" type="primary">lptD</name>
    <name evidence="7" type="ORF">QJT80_05535</name>
</gene>
<dbReference type="Proteomes" id="UP001300672">
    <property type="component" value="Chromosome"/>
</dbReference>
<dbReference type="KEGG" id="tdu:QJT80_05535"/>
<keyword evidence="2 4" id="KW-0472">Membrane</keyword>
<dbReference type="HAMAP" id="MF_01411">
    <property type="entry name" value="LPS_assembly_LptD"/>
    <property type="match status" value="1"/>
</dbReference>
<proteinExistence type="inferred from homology"/>
<evidence type="ECO:0000313" key="7">
    <source>
        <dbReference type="EMBL" id="WGZ91943.1"/>
    </source>
</evidence>
<dbReference type="EMBL" id="CP124755">
    <property type="protein sequence ID" value="WGZ91943.1"/>
    <property type="molecule type" value="Genomic_DNA"/>
</dbReference>
<dbReference type="InterPro" id="IPR050218">
    <property type="entry name" value="LptD"/>
</dbReference>
<sequence precursor="true">MGSRQPAIYLAFLSVAFSPSLALAQAGWQSCPVPEPFNTPSPRPKTLEPVAVYVEADDAVFQEKGTSVMQGKAHISQEDKRLEADEATYDNQTGQVTGKGNVKFSSGNLKVKSQALNFNLKNNTGEIDNAQYDFAQTQARGKSKRLVQVDADRTYLEKSTYSACPGETPDWSIGAERIELNKKTERGVARKASLNIRNKPVVRVPYLSFPLSDKRQSGFLWPEIGTSSNNGFTIGTPYYFNLAPNYDATVAPTVLTKRGIQLKSEYRYLSKKHRATINTEYLAHDRQTDKNNRYYYNIKESTVINKHSSVHLNAEGVSDDKYFVDLGSSLAATSKVNLEKRLEYVNRGDNWAFSGTMQDYQILDGGTRPHAKTPQLNFKYKPKLKNPNSVKFETEAEYTNFTGKSGAINGERFDVATRVSKKYSDAAGSMYVKPALSARHTEYVLDDGDKTHLRRSVPTASIDAGVILDRNIRKGKLVQTLEPRVFYTHTPYRNQNAIPVFDSSERSLGFNQLFSENRFTGKDRISDSNHLTVAATTRIQNPVKGQELLHASVGQVFHFADRRVTLPGSTSQQGKRSELVFDAGGKVNERTQVSATTYWDTTKNTFTAGEARVRYKDPKQRILNVGYTERKGDFRAGNASVAFPVKKGWQAVGAVEQDLLNNRNLETVVGAEYQTCCWKSRVVTRNYLLPDNTNRDNAVLVEFELKGLGNFGSGARDLLQNRVYGYE</sequence>
<dbReference type="GO" id="GO:1990351">
    <property type="term" value="C:transporter complex"/>
    <property type="evidence" value="ECO:0007669"/>
    <property type="project" value="TreeGrafter"/>
</dbReference>
<dbReference type="InterPro" id="IPR005653">
    <property type="entry name" value="OstA-like_N"/>
</dbReference>
<protein>
    <recommendedName>
        <fullName evidence="4">LPS-assembly protein LptD</fullName>
    </recommendedName>
</protein>
<dbReference type="PROSITE" id="PS51257">
    <property type="entry name" value="PROKAR_LIPOPROTEIN"/>
    <property type="match status" value="1"/>
</dbReference>
<evidence type="ECO:0000259" key="5">
    <source>
        <dbReference type="Pfam" id="PF03968"/>
    </source>
</evidence>
<comment type="function">
    <text evidence="4">Together with LptE, is involved in the assembly of lipopolysaccharide (LPS) at the surface of the outer membrane.</text>
</comment>
<evidence type="ECO:0000256" key="4">
    <source>
        <dbReference type="HAMAP-Rule" id="MF_01411"/>
    </source>
</evidence>